<evidence type="ECO:0000256" key="10">
    <source>
        <dbReference type="PIRSR" id="PIRSR603739-50"/>
    </source>
</evidence>
<comment type="cofactor">
    <cofactor evidence="2">
        <name>[4Fe-4S] cluster</name>
        <dbReference type="ChEBI" id="CHEBI:49883"/>
    </cofactor>
</comment>
<sequence>MRYKPYTNKNLKSLPQFNRLTPEQIFNIQVVGTVLPFKTNNYVVNELINWDDFENDPMFILNFPQREMLAKKHFNTMAALVKANASKERITMAANRIRHSLNPHPAGQIDKNVPVLDGQRLNGIQHKYRETMLFFPTQGQTCHAFCSFCFRWPQFTGMDGHRFAMKDADLMVRYVRSQPELTDILFTGGDPLTMSTKILSVYLNAIIDAKLPGIRTIRIGTKTLSFWPYRFTTDKDSAELLELFKRVTDAGIHLAIMSHLNHPREIATPECKRAVEAIRGTGAVIRSQSPVLNRINASAKIWSKMWQDQISLGIVPYYMFVARNTGAQDYFSIPLVDTWKIFRDAYSSVSGISRTVRGPSMSASPGKIKIEGITEINEQKVIAMTFVQARNPKWVKRLFFAEYDANAVWLDDLKPAFGDKKFFFEPPREDLKVEFSHTGH</sequence>
<evidence type="ECO:0000256" key="1">
    <source>
        <dbReference type="ARBA" id="ARBA00001933"/>
    </source>
</evidence>
<dbReference type="SUPFAM" id="SSF102114">
    <property type="entry name" value="Radical SAM enzymes"/>
    <property type="match status" value="1"/>
</dbReference>
<comment type="cofactor">
    <cofactor evidence="1 10">
        <name>pyridoxal 5'-phosphate</name>
        <dbReference type="ChEBI" id="CHEBI:597326"/>
    </cofactor>
</comment>
<comment type="similarity">
    <text evidence="3">Belongs to the radical SAM superfamily. KamA family.</text>
</comment>
<evidence type="ECO:0000313" key="11">
    <source>
        <dbReference type="EMBL" id="ACN14752.1"/>
    </source>
</evidence>
<evidence type="ECO:0000256" key="4">
    <source>
        <dbReference type="ARBA" id="ARBA00022485"/>
    </source>
</evidence>
<dbReference type="EMBL" id="CP001087">
    <property type="protein sequence ID" value="ACN14752.1"/>
    <property type="molecule type" value="Genomic_DNA"/>
</dbReference>
<dbReference type="GO" id="GO:0051539">
    <property type="term" value="F:4 iron, 4 sulfur cluster binding"/>
    <property type="evidence" value="ECO:0007669"/>
    <property type="project" value="UniProtKB-KW"/>
</dbReference>
<organism evidence="11 12">
    <name type="scientific">Desulforapulum autotrophicum (strain ATCC 43914 / DSM 3382 / VKM B-1955 / HRM2)</name>
    <name type="common">Desulfobacterium autotrophicum</name>
    <dbReference type="NCBI Taxonomy" id="177437"/>
    <lineage>
        <taxon>Bacteria</taxon>
        <taxon>Pseudomonadati</taxon>
        <taxon>Thermodesulfobacteriota</taxon>
        <taxon>Desulfobacteria</taxon>
        <taxon>Desulfobacterales</taxon>
        <taxon>Desulfobacteraceae</taxon>
        <taxon>Desulforapulum</taxon>
    </lineage>
</organism>
<keyword evidence="8" id="KW-0408">Iron</keyword>
<reference evidence="11 12" key="1">
    <citation type="journal article" date="2009" name="Environ. Microbiol.">
        <title>Genome sequence of Desulfobacterium autotrophicum HRM2, a marine sulfate reducer oxidizing organic carbon completely to carbon dioxide.</title>
        <authorList>
            <person name="Strittmatter A.W."/>
            <person name="Liesegang H."/>
            <person name="Rabus R."/>
            <person name="Decker I."/>
            <person name="Amann J."/>
            <person name="Andres S."/>
            <person name="Henne A."/>
            <person name="Fricke W.F."/>
            <person name="Martinez-Arias R."/>
            <person name="Bartels D."/>
            <person name="Goesmann A."/>
            <person name="Krause L."/>
            <person name="Puehler A."/>
            <person name="Klenk H.P."/>
            <person name="Richter M."/>
            <person name="Schuler M."/>
            <person name="Gloeckner F.O."/>
            <person name="Meyerdierks A."/>
            <person name="Gottschalk G."/>
            <person name="Amann R."/>
        </authorList>
    </citation>
    <scope>NUCLEOTIDE SEQUENCE [LARGE SCALE GENOMIC DNA]</scope>
    <source>
        <strain evidence="12">ATCC 43914 / DSM 3382 / HRM2</strain>
    </source>
</reference>
<dbReference type="GO" id="GO:0050066">
    <property type="term" value="F:L-lysine 2,3-aminomutase activity"/>
    <property type="evidence" value="ECO:0007669"/>
    <property type="project" value="UniProtKB-EC"/>
</dbReference>
<evidence type="ECO:0000256" key="8">
    <source>
        <dbReference type="ARBA" id="ARBA00023004"/>
    </source>
</evidence>
<dbReference type="KEGG" id="dat:HRM2_16430"/>
<protein>
    <submittedName>
        <fullName evidence="11">KamA3</fullName>
        <ecNumber evidence="11">5.4.3.2</ecNumber>
    </submittedName>
</protein>
<dbReference type="SFLD" id="SFLDS00029">
    <property type="entry name" value="Radical_SAM"/>
    <property type="match status" value="1"/>
</dbReference>
<dbReference type="OrthoDB" id="9768064at2"/>
<dbReference type="AlphaFoldDB" id="C0QAG7"/>
<keyword evidence="9" id="KW-0411">Iron-sulfur</keyword>
<dbReference type="GO" id="GO:0046872">
    <property type="term" value="F:metal ion binding"/>
    <property type="evidence" value="ECO:0007669"/>
    <property type="project" value="UniProtKB-KW"/>
</dbReference>
<name>C0QAG7_DESAH</name>
<keyword evidence="12" id="KW-1185">Reference proteome</keyword>
<evidence type="ECO:0000256" key="5">
    <source>
        <dbReference type="ARBA" id="ARBA00022691"/>
    </source>
</evidence>
<dbReference type="eggNOG" id="COG1509">
    <property type="taxonomic scope" value="Bacteria"/>
</dbReference>
<dbReference type="PANTHER" id="PTHR30538:SF0">
    <property type="entry name" value="L-LYSINE 2,3-AMINOMUTASE AQ_1632-RELATED"/>
    <property type="match status" value="1"/>
</dbReference>
<dbReference type="RefSeq" id="WP_015903539.1">
    <property type="nucleotide sequence ID" value="NC_012108.1"/>
</dbReference>
<dbReference type="STRING" id="177437.HRM2_16430"/>
<gene>
    <name evidence="11" type="primary">kamA3</name>
    <name evidence="11" type="ordered locus">HRM2_16430</name>
</gene>
<dbReference type="InterPro" id="IPR058240">
    <property type="entry name" value="rSAM_sf"/>
</dbReference>
<accession>C0QAG7</accession>
<keyword evidence="11" id="KW-0413">Isomerase</keyword>
<keyword evidence="6" id="KW-0479">Metal-binding</keyword>
<feature type="modified residue" description="N6-(pyridoxal phosphate)lysine" evidence="10">
    <location>
        <position position="369"/>
    </location>
</feature>
<keyword evidence="5" id="KW-0949">S-adenosyl-L-methionine</keyword>
<dbReference type="HOGENOM" id="CLU_032161_3_0_7"/>
<keyword evidence="4" id="KW-0004">4Fe-4S</keyword>
<dbReference type="SFLD" id="SFLDG01070">
    <property type="entry name" value="PLP-dependent"/>
    <property type="match status" value="1"/>
</dbReference>
<dbReference type="InterPro" id="IPR013785">
    <property type="entry name" value="Aldolase_TIM"/>
</dbReference>
<proteinExistence type="inferred from homology"/>
<evidence type="ECO:0000256" key="9">
    <source>
        <dbReference type="ARBA" id="ARBA00023014"/>
    </source>
</evidence>
<evidence type="ECO:0000256" key="3">
    <source>
        <dbReference type="ARBA" id="ARBA00008703"/>
    </source>
</evidence>
<dbReference type="Gene3D" id="3.20.20.70">
    <property type="entry name" value="Aldolase class I"/>
    <property type="match status" value="1"/>
</dbReference>
<dbReference type="PANTHER" id="PTHR30538">
    <property type="entry name" value="LYSINE 2,3-AMINOMUTASE-RELATED"/>
    <property type="match status" value="1"/>
</dbReference>
<dbReference type="EC" id="5.4.3.2" evidence="11"/>
<evidence type="ECO:0000256" key="6">
    <source>
        <dbReference type="ARBA" id="ARBA00022723"/>
    </source>
</evidence>
<dbReference type="InterPro" id="IPR003739">
    <property type="entry name" value="Lys_aminomutase/Glu_NH3_mut"/>
</dbReference>
<evidence type="ECO:0000313" key="12">
    <source>
        <dbReference type="Proteomes" id="UP000000442"/>
    </source>
</evidence>
<evidence type="ECO:0000256" key="7">
    <source>
        <dbReference type="ARBA" id="ARBA00022898"/>
    </source>
</evidence>
<dbReference type="InterPro" id="IPR007197">
    <property type="entry name" value="rSAM"/>
</dbReference>
<keyword evidence="7 10" id="KW-0663">Pyridoxal phosphate</keyword>
<dbReference type="Proteomes" id="UP000000442">
    <property type="component" value="Chromosome"/>
</dbReference>
<evidence type="ECO:0000256" key="2">
    <source>
        <dbReference type="ARBA" id="ARBA00001966"/>
    </source>
</evidence>